<feature type="region of interest" description="Disordered" evidence="6">
    <location>
        <begin position="102"/>
        <end position="129"/>
    </location>
</feature>
<dbReference type="Proteomes" id="UP000269208">
    <property type="component" value="Chromosome"/>
</dbReference>
<dbReference type="AlphaFoldDB" id="A0A3S5DMR1"/>
<dbReference type="InterPro" id="IPR036900">
    <property type="entry name" value="A-D-PHexomutase_C_sf"/>
</dbReference>
<name>A0A3S5DMR1_SALET</name>
<protein>
    <submittedName>
        <fullName evidence="8">Extracellular polysaccharide biosynthesis protein</fullName>
    </submittedName>
</protein>
<keyword evidence="5" id="KW-0413">Isomerase</keyword>
<evidence type="ECO:0000256" key="2">
    <source>
        <dbReference type="ARBA" id="ARBA00022553"/>
    </source>
</evidence>
<keyword evidence="2" id="KW-0597">Phosphoprotein</keyword>
<feature type="transmembrane region" description="Helical" evidence="7">
    <location>
        <begin position="173"/>
        <end position="194"/>
    </location>
</feature>
<evidence type="ECO:0000256" key="5">
    <source>
        <dbReference type="ARBA" id="ARBA00023235"/>
    </source>
</evidence>
<proteinExistence type="predicted"/>
<dbReference type="PANTHER" id="PTHR43771">
    <property type="entry name" value="PHOSPHOMANNOMUTASE"/>
    <property type="match status" value="1"/>
</dbReference>
<dbReference type="Gene3D" id="3.30.310.50">
    <property type="entry name" value="Alpha-D-phosphohexomutase, C-terminal domain"/>
    <property type="match status" value="1"/>
</dbReference>
<evidence type="ECO:0000313" key="9">
    <source>
        <dbReference type="Proteomes" id="UP000269208"/>
    </source>
</evidence>
<keyword evidence="7" id="KW-1133">Transmembrane helix</keyword>
<accession>A0A3S5DMR1</accession>
<gene>
    <name evidence="8" type="primary">wcaJ_1</name>
    <name evidence="8" type="ORF">NCTC6754_04924</name>
</gene>
<evidence type="ECO:0000313" key="8">
    <source>
        <dbReference type="EMBL" id="VEB57505.1"/>
    </source>
</evidence>
<organism evidence="8 9">
    <name type="scientific">Salmonella enterica I</name>
    <dbReference type="NCBI Taxonomy" id="59201"/>
    <lineage>
        <taxon>Bacteria</taxon>
        <taxon>Pseudomonadati</taxon>
        <taxon>Pseudomonadota</taxon>
        <taxon>Gammaproteobacteria</taxon>
        <taxon>Enterobacterales</taxon>
        <taxon>Enterobacteriaceae</taxon>
        <taxon>Salmonella</taxon>
    </lineage>
</organism>
<evidence type="ECO:0000256" key="1">
    <source>
        <dbReference type="ARBA" id="ARBA00001946"/>
    </source>
</evidence>
<dbReference type="GO" id="GO:0016868">
    <property type="term" value="F:intramolecular phosphotransferase activity"/>
    <property type="evidence" value="ECO:0007669"/>
    <property type="project" value="InterPro"/>
</dbReference>
<evidence type="ECO:0000256" key="6">
    <source>
        <dbReference type="SAM" id="MobiDB-lite"/>
    </source>
</evidence>
<keyword evidence="3" id="KW-0479">Metal-binding</keyword>
<keyword evidence="4" id="KW-0460">Magnesium</keyword>
<dbReference type="PANTHER" id="PTHR43771:SF1">
    <property type="entry name" value="PHOSPHOMANNOMUTASE"/>
    <property type="match status" value="1"/>
</dbReference>
<comment type="cofactor">
    <cofactor evidence="1">
        <name>Mg(2+)</name>
        <dbReference type="ChEBI" id="CHEBI:18420"/>
    </cofactor>
</comment>
<dbReference type="SUPFAM" id="SSF55957">
    <property type="entry name" value="Phosphoglucomutase, C-terminal domain"/>
    <property type="match status" value="1"/>
</dbReference>
<keyword evidence="7" id="KW-0472">Membrane</keyword>
<sequence length="232" mass="25261">MIPWLLVAELVCLKGQSLGELVRDRMAAFPASGEINSRLAEPAAAMARVEAHFAEEAQAVDRTDGLSMSFANWRFNLRSSKHRTGGAPECGITRRYSADGSANTHSAGAAESVTSDLPLPPAGKGPITGTTMTNLKKRERAKTNASLISMVQRFSDITIMFGGLWFICEVSGLPFLYMHLLVALITLVVFQMLGGMTDFYRSWRGVKMSTELTLFTAKLDAEPDLQRRSGGV</sequence>
<keyword evidence="7" id="KW-0812">Transmembrane</keyword>
<dbReference type="EMBL" id="LR134190">
    <property type="protein sequence ID" value="VEB57505.1"/>
    <property type="molecule type" value="Genomic_DNA"/>
</dbReference>
<evidence type="ECO:0000256" key="4">
    <source>
        <dbReference type="ARBA" id="ARBA00022842"/>
    </source>
</evidence>
<reference evidence="8 9" key="1">
    <citation type="submission" date="2018-12" db="EMBL/GenBank/DDBJ databases">
        <authorList>
            <consortium name="Pathogen Informatics"/>
        </authorList>
    </citation>
    <scope>NUCLEOTIDE SEQUENCE [LARGE SCALE GENOMIC DNA]</scope>
    <source>
        <strain evidence="8 9">NCTC6754</strain>
    </source>
</reference>
<dbReference type="GO" id="GO:0046872">
    <property type="term" value="F:metal ion binding"/>
    <property type="evidence" value="ECO:0007669"/>
    <property type="project" value="UniProtKB-KW"/>
</dbReference>
<evidence type="ECO:0000256" key="7">
    <source>
        <dbReference type="SAM" id="Phobius"/>
    </source>
</evidence>
<evidence type="ECO:0000256" key="3">
    <source>
        <dbReference type="ARBA" id="ARBA00022723"/>
    </source>
</evidence>